<dbReference type="PRINTS" id="PR00501">
    <property type="entry name" value="KELCHREPEAT"/>
</dbReference>
<keyword evidence="5" id="KW-1185">Reference proteome</keyword>
<evidence type="ECO:0000256" key="3">
    <source>
        <dbReference type="SAM" id="MobiDB-lite"/>
    </source>
</evidence>
<dbReference type="InterPro" id="IPR006652">
    <property type="entry name" value="Kelch_1"/>
</dbReference>
<feature type="region of interest" description="Disordered" evidence="3">
    <location>
        <begin position="546"/>
        <end position="568"/>
    </location>
</feature>
<dbReference type="SMART" id="SM00875">
    <property type="entry name" value="BACK"/>
    <property type="match status" value="1"/>
</dbReference>
<feature type="domain" description="BACK" evidence="4">
    <location>
        <begin position="109"/>
        <end position="212"/>
    </location>
</feature>
<dbReference type="Pfam" id="PF07707">
    <property type="entry name" value="BACK"/>
    <property type="match status" value="1"/>
</dbReference>
<dbReference type="PANTHER" id="PTHR45632">
    <property type="entry name" value="LD33804P"/>
    <property type="match status" value="1"/>
</dbReference>
<dbReference type="OMA" id="HDMRSDC"/>
<dbReference type="AlphaFoldDB" id="A0A7I4YX78"/>
<accession>A0A7I4YX78</accession>
<dbReference type="InterPro" id="IPR011043">
    <property type="entry name" value="Gal_Oxase/kelch_b-propeller"/>
</dbReference>
<keyword evidence="2" id="KW-0677">Repeat</keyword>
<dbReference type="Proteomes" id="UP000025227">
    <property type="component" value="Unplaced"/>
</dbReference>
<evidence type="ECO:0000256" key="1">
    <source>
        <dbReference type="ARBA" id="ARBA00022441"/>
    </source>
</evidence>
<evidence type="ECO:0000259" key="4">
    <source>
        <dbReference type="SMART" id="SM00875"/>
    </source>
</evidence>
<dbReference type="InterPro" id="IPR011705">
    <property type="entry name" value="BACK"/>
</dbReference>
<dbReference type="PANTHER" id="PTHR45632:SF3">
    <property type="entry name" value="KELCH-LIKE PROTEIN 32"/>
    <property type="match status" value="1"/>
</dbReference>
<organism evidence="5 6">
    <name type="scientific">Haemonchus contortus</name>
    <name type="common">Barber pole worm</name>
    <dbReference type="NCBI Taxonomy" id="6289"/>
    <lineage>
        <taxon>Eukaryota</taxon>
        <taxon>Metazoa</taxon>
        <taxon>Ecdysozoa</taxon>
        <taxon>Nematoda</taxon>
        <taxon>Chromadorea</taxon>
        <taxon>Rhabditida</taxon>
        <taxon>Rhabditina</taxon>
        <taxon>Rhabditomorpha</taxon>
        <taxon>Strongyloidea</taxon>
        <taxon>Trichostrongylidae</taxon>
        <taxon>Haemonchus</taxon>
    </lineage>
</organism>
<reference evidence="6" key="1">
    <citation type="submission" date="2020-12" db="UniProtKB">
        <authorList>
            <consortium name="WormBaseParasite"/>
        </authorList>
    </citation>
    <scope>IDENTIFICATION</scope>
    <source>
        <strain evidence="6">MHco3</strain>
    </source>
</reference>
<name>A0A7I4YX78_HAECO</name>
<evidence type="ECO:0000256" key="2">
    <source>
        <dbReference type="ARBA" id="ARBA00022737"/>
    </source>
</evidence>
<protein>
    <submittedName>
        <fullName evidence="6">BACK domain-containing protein</fullName>
    </submittedName>
</protein>
<dbReference type="Gene3D" id="2.120.10.80">
    <property type="entry name" value="Kelch-type beta propeller"/>
    <property type="match status" value="2"/>
</dbReference>
<sequence>MSSDAYFDLVLQSKDNSTFDWNYSHLQRHFPYLESKAIAKKYDDLKLILTLPYSQDLIHLITHVNEPFAECKWINIEFALEDMRGDKDFQGLADEVMRYVLRNINIHNCVGIWRKLLIMKSSLAEEAFHFILYRITRGVIERTICLQFYRLDFEQLRSILDHDKLNVGSEDDVLHVIDAWIDACVGRNIHRNGLLGTVRKAGLSTQQLELLNENLSSNLLSEKPLRHPRDQMVMFGGWHSGRTHSRIDIFDQDTLDWKPLCDLSLVHPIAYHGSVLLNDELYVIGGTDGENHYSTVMKMNMRGEWMEVAPMFETRTYISNSCCVLDGLIYVCGGFDVRGLHQRRRNDRLRCVERYDPKTNKWEKISSMIQMRSDAAAVGAGGKLYVSGGFNGTEVLTSVEVYTPATNTWIEVSNMPAPRSGHCMVLYNPYTLIVLGGFNGQDRVNTVFTWTIGHLSWTERPSMKSSRSNFASCLLKDDLFVAGGYSASKTISGVEKFDGKQWIEMPDLPATRSAMRMLILPNFRDLALSKLGSAEDQKKWVDEDRRAANERSMSAQRIRNEGEPQHLV</sequence>
<dbReference type="SMART" id="SM00612">
    <property type="entry name" value="Kelch"/>
    <property type="match status" value="6"/>
</dbReference>
<dbReference type="SUPFAM" id="SSF50965">
    <property type="entry name" value="Galactose oxidase, central domain"/>
    <property type="match status" value="1"/>
</dbReference>
<dbReference type="Pfam" id="PF01344">
    <property type="entry name" value="Kelch_1"/>
    <property type="match status" value="1"/>
</dbReference>
<proteinExistence type="predicted"/>
<keyword evidence="1" id="KW-0880">Kelch repeat</keyword>
<evidence type="ECO:0000313" key="6">
    <source>
        <dbReference type="WBParaSite" id="HCON_00144300-00001"/>
    </source>
</evidence>
<dbReference type="Pfam" id="PF24681">
    <property type="entry name" value="Kelch_KLHDC2_KLHL20_DRC7"/>
    <property type="match status" value="1"/>
</dbReference>
<evidence type="ECO:0000313" key="5">
    <source>
        <dbReference type="Proteomes" id="UP000025227"/>
    </source>
</evidence>
<dbReference type="WBParaSite" id="HCON_00144300-00001">
    <property type="protein sequence ID" value="HCON_00144300-00001"/>
    <property type="gene ID" value="HCON_00144300"/>
</dbReference>
<feature type="compositionally biased region" description="Basic and acidic residues" evidence="3">
    <location>
        <begin position="558"/>
        <end position="568"/>
    </location>
</feature>
<dbReference type="InterPro" id="IPR015915">
    <property type="entry name" value="Kelch-typ_b-propeller"/>
</dbReference>
<dbReference type="Gene3D" id="1.25.40.420">
    <property type="match status" value="1"/>
</dbReference>
<dbReference type="OrthoDB" id="5775046at2759"/>